<accession>A0A645D993</accession>
<dbReference type="SUPFAM" id="SSF55331">
    <property type="entry name" value="Tautomerase/MIF"/>
    <property type="match status" value="1"/>
</dbReference>
<gene>
    <name evidence="3" type="ORF">SDC9_132967</name>
</gene>
<keyword evidence="1" id="KW-0413">Isomerase</keyword>
<name>A0A645D993_9ZZZZ</name>
<protein>
    <recommendedName>
        <fullName evidence="2">4-oxalocrotonate tautomerase-like domain-containing protein</fullName>
    </recommendedName>
</protein>
<comment type="caution">
    <text evidence="3">The sequence shown here is derived from an EMBL/GenBank/DDBJ whole genome shotgun (WGS) entry which is preliminary data.</text>
</comment>
<evidence type="ECO:0000259" key="2">
    <source>
        <dbReference type="Pfam" id="PF01361"/>
    </source>
</evidence>
<feature type="domain" description="4-oxalocrotonate tautomerase-like" evidence="2">
    <location>
        <begin position="7"/>
        <end position="58"/>
    </location>
</feature>
<sequence>MPTITLEAGKLNMNQKKQIVKEFTATASKILNLPEQVFTVYLKENELENIGFGGKLISEESN</sequence>
<dbReference type="Gene3D" id="3.30.429.10">
    <property type="entry name" value="Macrophage Migration Inhibitory Factor"/>
    <property type="match status" value="1"/>
</dbReference>
<organism evidence="3">
    <name type="scientific">bioreactor metagenome</name>
    <dbReference type="NCBI Taxonomy" id="1076179"/>
    <lineage>
        <taxon>unclassified sequences</taxon>
        <taxon>metagenomes</taxon>
        <taxon>ecological metagenomes</taxon>
    </lineage>
</organism>
<dbReference type="EMBL" id="VSSQ01034066">
    <property type="protein sequence ID" value="MPM85884.1"/>
    <property type="molecule type" value="Genomic_DNA"/>
</dbReference>
<reference evidence="3" key="1">
    <citation type="submission" date="2019-08" db="EMBL/GenBank/DDBJ databases">
        <authorList>
            <person name="Kucharzyk K."/>
            <person name="Murdoch R.W."/>
            <person name="Higgins S."/>
            <person name="Loffler F."/>
        </authorList>
    </citation>
    <scope>NUCLEOTIDE SEQUENCE</scope>
</reference>
<dbReference type="InterPro" id="IPR014347">
    <property type="entry name" value="Tautomerase/MIF_sf"/>
</dbReference>
<evidence type="ECO:0000313" key="3">
    <source>
        <dbReference type="EMBL" id="MPM85884.1"/>
    </source>
</evidence>
<dbReference type="Pfam" id="PF01361">
    <property type="entry name" value="Tautomerase"/>
    <property type="match status" value="1"/>
</dbReference>
<dbReference type="GO" id="GO:0016853">
    <property type="term" value="F:isomerase activity"/>
    <property type="evidence" value="ECO:0007669"/>
    <property type="project" value="UniProtKB-KW"/>
</dbReference>
<proteinExistence type="predicted"/>
<evidence type="ECO:0000256" key="1">
    <source>
        <dbReference type="ARBA" id="ARBA00023235"/>
    </source>
</evidence>
<dbReference type="InterPro" id="IPR004370">
    <property type="entry name" value="4-OT-like_dom"/>
</dbReference>
<dbReference type="AlphaFoldDB" id="A0A645D993"/>
<dbReference type="NCBIfam" id="NF041920">
    <property type="entry name" value="DmpI"/>
    <property type="match status" value="1"/>
</dbReference>